<dbReference type="SUPFAM" id="SSF55961">
    <property type="entry name" value="Bet v1-like"/>
    <property type="match status" value="2"/>
</dbReference>
<proteinExistence type="inferred from homology"/>
<feature type="region of interest" description="Disordered" evidence="6">
    <location>
        <begin position="220"/>
        <end position="250"/>
    </location>
</feature>
<dbReference type="EMBL" id="JAGFMF010011719">
    <property type="protein sequence ID" value="KAG8514978.1"/>
    <property type="molecule type" value="Genomic_DNA"/>
</dbReference>
<dbReference type="PANTHER" id="PTHR10658:SF41">
    <property type="entry name" value="MEMBRANE-ASSOCIATED PHOSPHATIDYLINOSITOL TRANSFER PROTEIN 2"/>
    <property type="match status" value="1"/>
</dbReference>
<gene>
    <name evidence="8" type="ORF">J0S82_003874</name>
</gene>
<evidence type="ECO:0000256" key="2">
    <source>
        <dbReference type="ARBA" id="ARBA00010316"/>
    </source>
</evidence>
<protein>
    <submittedName>
        <fullName evidence="8">Membrane-associated phosphatidylinositol transfer protein 2</fullName>
    </submittedName>
</protein>
<dbReference type="InterPro" id="IPR055261">
    <property type="entry name" value="PI_transfer_N"/>
</dbReference>
<evidence type="ECO:0000256" key="6">
    <source>
        <dbReference type="SAM" id="MobiDB-lite"/>
    </source>
</evidence>
<dbReference type="SUPFAM" id="SSF56784">
    <property type="entry name" value="HAD-like"/>
    <property type="match status" value="1"/>
</dbReference>
<evidence type="ECO:0000313" key="8">
    <source>
        <dbReference type="EMBL" id="KAG8514978.1"/>
    </source>
</evidence>
<dbReference type="InterPro" id="IPR031315">
    <property type="entry name" value="LNS2/PITP"/>
</dbReference>
<feature type="compositionally biased region" description="Pro residues" evidence="6">
    <location>
        <begin position="484"/>
        <end position="493"/>
    </location>
</feature>
<evidence type="ECO:0000256" key="4">
    <source>
        <dbReference type="ARBA" id="ARBA00022553"/>
    </source>
</evidence>
<dbReference type="PANTHER" id="PTHR10658">
    <property type="entry name" value="PHOSPHATIDYLINOSITOL TRANSFER PROTEIN"/>
    <property type="match status" value="1"/>
</dbReference>
<feature type="region of interest" description="Disordered" evidence="6">
    <location>
        <begin position="1587"/>
        <end position="1620"/>
    </location>
</feature>
<feature type="region of interest" description="Disordered" evidence="6">
    <location>
        <begin position="418"/>
        <end position="437"/>
    </location>
</feature>
<evidence type="ECO:0000259" key="7">
    <source>
        <dbReference type="PROSITE" id="PS51043"/>
    </source>
</evidence>
<reference evidence="8" key="1">
    <citation type="journal article" date="2021" name="Evol. Appl.">
        <title>The genome of the Pyrenean desman and the effects of bottlenecks and inbreeding on the genomic landscape of an endangered species.</title>
        <authorList>
            <person name="Escoda L."/>
            <person name="Castresana J."/>
        </authorList>
    </citation>
    <scope>NUCLEOTIDE SEQUENCE</scope>
    <source>
        <strain evidence="8">IBE-C5619</strain>
    </source>
</reference>
<dbReference type="Proteomes" id="UP000700334">
    <property type="component" value="Unassembled WGS sequence"/>
</dbReference>
<sequence length="1640" mass="176624">MMRTAARNDQAARSGAQGSVAGASPSPTADPEPREAGGDGAQRADWRRGPRSDRRPRARRPADLIDIVKDPVPPSEYRTEEDPKLFHSVKTQRGPLSDNWIEEHKQQVCPLMCAYKLCKVEFRYWGMQAKIERFIHDTDAPGPCLDITMTSSPPARPGAHGQGTAALPVALTIACHLQPRSVAVPGPSTGPASELSTAVRWPLTSRQLVVTWDWGCSHNSDLTPDPRSGSPGAREGAGQPGCQAQPSAPGTRAVLAEAGTRRLRKVMVRAHRQAWCWQDEWFGLSMENIRELEKEAQLMLSRKMAQFNEDEDEGAAGLAVDEAAGSAAPRESPAAGSSGGEPLASRGLKKQWSTSSKSSRSSKRGASPSRHSISEWRMQSIARDSDESSDDEFFDAHEDLSDSEEMFPKDISKWSSNDLMDKIESPEPEDTQDGLYRQRASEFRVASSVEQLNIMESLQQGGCVLGRPPAPDPAASAGQSVPVTEPPWTPPGPVTGWAGVASGGPQPGLGCTQLAAGAPAPSSQADVPRDTVCPEALRLRGAVEEAQPSPPAPSAGRLFSKSRERREPGLAGRGPSMTVAGPQSPGPVCPLLPVLCAWSGWQAEKGLREEKKDRRGLPGRGRDWCSRPQAWSPGTETGVLGEQWAAADCPRAAGAGRRARELTPVPARQDEASPPLAVPPSRTHALLLVLHGGTILDTGAGDPSSKQGDANTLASVFDAVMRVHYPGALGRLAVRLVPCPPVCSDAFALVSDLSPYSHDEGCLSSSQDHIPLAALPLLATSSPQYQEAVATVIQRANLAYGDFVKSQEGVTFNGQVCLIGDCVGGILAFDALCCGSQPVSESQSSSRRGSVASVQAGVTVAGAGRHGGARDNRLLGSGRWAGLGWAERPALGTERQARGHRSEHWAFQDGDLLSAGALGSAAPGPGGGGGLESSRHLSRSSIDIPRSNGTEDPKRQLPRKRSDSSTYELDTIQQHQAFLSSLHARVLRTEPSSRRSSSSTMLDGAGALGKFDFEITDLFLFGCPLGLVLALRKTVIPALDVFQLRPACQQVYNLFHPADPSASRLEPLLERRFHALPPVSIPRYQRYPLGDGCSTLLVETVQRNPQLVLEGGPPAPAPPGDFLETSIPVPALSWQDGPRPGPGCAESDVLQAHNTVFQEHATPSSPGTAPTARGFRRASEISIASQVSGMAESYTVSSIAQIAAKWWGQKRIDYALYCPDALTAFPTVALPHLFHASYWESTDVVSFLLRQVMRHDSSSILELDGKEVSVFTPSKPREKWQRRRTHVKLRNVTANHRINDAVANEDGPQVLTGRFMYGPLDMVTLTGEKVDVHIMPQPPSGEWLYLDTLVTNGSGRVSYTIPEAHRLGVGVYPVKMVVRGDHTFADSYITVLPKGTEFVVFSIDGSFAASVSIMGSDPKVRAGAVDVVRHWQDLGYLIIYVTGRPDMQKQRVVAWLAQHNFPHGVVSFCDGLVHDPLRHKANFLKLLISELHLRVHAAYGSTKDVAVYSSISLSPMQIYIVGRPTKKLQQQCQFITDGYAAHLAQLKYNHRARPARNAATRMALRKGSFGLPGQGDFLRARNHLLRTISAQPSGPGHRHERTQSQADGEQRGHRSMSMAAGCWGRTMAGRLETGPAAGPK</sequence>
<dbReference type="OrthoDB" id="10053061at2759"/>
<comment type="subcellular location">
    <subcellularLocation>
        <location evidence="1">Endomembrane system</location>
        <topology evidence="1">Peripheral membrane protein</topology>
    </subcellularLocation>
</comment>
<evidence type="ECO:0000313" key="9">
    <source>
        <dbReference type="Proteomes" id="UP000700334"/>
    </source>
</evidence>
<evidence type="ECO:0000256" key="1">
    <source>
        <dbReference type="ARBA" id="ARBA00004184"/>
    </source>
</evidence>
<dbReference type="SMART" id="SM00775">
    <property type="entry name" value="LNS2"/>
    <property type="match status" value="1"/>
</dbReference>
<dbReference type="GO" id="GO:0008525">
    <property type="term" value="F:phosphatidylcholine transporter activity"/>
    <property type="evidence" value="ECO:0007669"/>
    <property type="project" value="TreeGrafter"/>
</dbReference>
<feature type="region of interest" description="Disordered" evidence="6">
    <location>
        <begin position="322"/>
        <end position="413"/>
    </location>
</feature>
<dbReference type="GO" id="GO:0012505">
    <property type="term" value="C:endomembrane system"/>
    <property type="evidence" value="ECO:0007669"/>
    <property type="project" value="UniProtKB-SubCell"/>
</dbReference>
<dbReference type="GO" id="GO:0008526">
    <property type="term" value="F:phosphatidylinositol transfer activity"/>
    <property type="evidence" value="ECO:0007669"/>
    <property type="project" value="TreeGrafter"/>
</dbReference>
<keyword evidence="3" id="KW-0488">Methylation</keyword>
<feature type="compositionally biased region" description="Basic and acidic residues" evidence="6">
    <location>
        <begin position="949"/>
        <end position="963"/>
    </location>
</feature>
<dbReference type="InterPro" id="IPR023393">
    <property type="entry name" value="START-like_dom_sf"/>
</dbReference>
<dbReference type="Gene3D" id="3.40.50.1000">
    <property type="entry name" value="HAD superfamily/HAD-like"/>
    <property type="match status" value="1"/>
</dbReference>
<dbReference type="InterPro" id="IPR023214">
    <property type="entry name" value="HAD_sf"/>
</dbReference>
<feature type="region of interest" description="Disordered" evidence="6">
    <location>
        <begin position="510"/>
        <end position="529"/>
    </location>
</feature>
<evidence type="ECO:0000256" key="3">
    <source>
        <dbReference type="ARBA" id="ARBA00022481"/>
    </source>
</evidence>
<accession>A0A8J6A729</accession>
<dbReference type="GO" id="GO:0046872">
    <property type="term" value="F:metal ion binding"/>
    <property type="evidence" value="ECO:0007669"/>
    <property type="project" value="InterPro"/>
</dbReference>
<dbReference type="PROSITE" id="PS51043">
    <property type="entry name" value="DDHD"/>
    <property type="match status" value="1"/>
</dbReference>
<dbReference type="GO" id="GO:0005737">
    <property type="term" value="C:cytoplasm"/>
    <property type="evidence" value="ECO:0007669"/>
    <property type="project" value="TreeGrafter"/>
</dbReference>
<feature type="region of interest" description="Disordered" evidence="6">
    <location>
        <begin position="542"/>
        <end position="585"/>
    </location>
</feature>
<feature type="region of interest" description="Disordered" evidence="6">
    <location>
        <begin position="608"/>
        <end position="630"/>
    </location>
</feature>
<dbReference type="SMART" id="SM01127">
    <property type="entry name" value="DDHD"/>
    <property type="match status" value="1"/>
</dbReference>
<dbReference type="Pfam" id="PF24695">
    <property type="entry name" value="PITM1-3"/>
    <property type="match status" value="1"/>
</dbReference>
<feature type="compositionally biased region" description="Basic and acidic residues" evidence="6">
    <location>
        <begin position="394"/>
        <end position="412"/>
    </location>
</feature>
<feature type="region of interest" description="Disordered" evidence="6">
    <location>
        <begin position="463"/>
        <end position="505"/>
    </location>
</feature>
<dbReference type="GO" id="GO:0035091">
    <property type="term" value="F:phosphatidylinositol binding"/>
    <property type="evidence" value="ECO:0007669"/>
    <property type="project" value="TreeGrafter"/>
</dbReference>
<feature type="domain" description="DDHD" evidence="7">
    <location>
        <begin position="1011"/>
        <end position="1254"/>
    </location>
</feature>
<dbReference type="InterPro" id="IPR036412">
    <property type="entry name" value="HAD-like_sf"/>
</dbReference>
<name>A0A8J6A729_GALPY</name>
<organism evidence="8 9">
    <name type="scientific">Galemys pyrenaicus</name>
    <name type="common">Iberian desman</name>
    <name type="synonym">Pyrenean desman</name>
    <dbReference type="NCBI Taxonomy" id="202257"/>
    <lineage>
        <taxon>Eukaryota</taxon>
        <taxon>Metazoa</taxon>
        <taxon>Chordata</taxon>
        <taxon>Craniata</taxon>
        <taxon>Vertebrata</taxon>
        <taxon>Euteleostomi</taxon>
        <taxon>Mammalia</taxon>
        <taxon>Eutheria</taxon>
        <taxon>Laurasiatheria</taxon>
        <taxon>Eulipotyphla</taxon>
        <taxon>Talpidae</taxon>
        <taxon>Galemys</taxon>
    </lineage>
</organism>
<comment type="caution">
    <text evidence="8">The sequence shown here is derived from an EMBL/GenBank/DDBJ whole genome shotgun (WGS) entry which is preliminary data.</text>
</comment>
<feature type="region of interest" description="Disordered" evidence="6">
    <location>
        <begin position="916"/>
        <end position="966"/>
    </location>
</feature>
<evidence type="ECO:0000256" key="5">
    <source>
        <dbReference type="ARBA" id="ARBA00022837"/>
    </source>
</evidence>
<feature type="region of interest" description="Disordered" evidence="6">
    <location>
        <begin position="1"/>
        <end position="81"/>
    </location>
</feature>
<dbReference type="Gene3D" id="3.30.530.20">
    <property type="match status" value="2"/>
</dbReference>
<feature type="compositionally biased region" description="Basic and acidic residues" evidence="6">
    <location>
        <begin position="31"/>
        <end position="69"/>
    </location>
</feature>
<dbReference type="InterPro" id="IPR004177">
    <property type="entry name" value="DDHD_dom"/>
</dbReference>
<dbReference type="Pfam" id="PF24694">
    <property type="entry name" value="LNS2_PITM1-3"/>
    <property type="match status" value="1"/>
</dbReference>
<feature type="compositionally biased region" description="Low complexity" evidence="6">
    <location>
        <begin position="350"/>
        <end position="370"/>
    </location>
</feature>
<keyword evidence="9" id="KW-1185">Reference proteome</keyword>
<dbReference type="FunFam" id="3.40.50.1000:FF:000173">
    <property type="entry name" value="Membrane-associated phosphatidylinositol transfer protein 2"/>
    <property type="match status" value="1"/>
</dbReference>
<dbReference type="InterPro" id="IPR001666">
    <property type="entry name" value="PI_transfer"/>
</dbReference>
<comment type="similarity">
    <text evidence="2">Belongs to the PtdIns transfer protein family. PI transfer class IIA subfamily.</text>
</comment>
<dbReference type="GO" id="GO:0031210">
    <property type="term" value="F:phosphatidylcholine binding"/>
    <property type="evidence" value="ECO:0007669"/>
    <property type="project" value="TreeGrafter"/>
</dbReference>
<dbReference type="Pfam" id="PF02121">
    <property type="entry name" value="IP_trans"/>
    <property type="match status" value="2"/>
</dbReference>
<dbReference type="Pfam" id="PF02862">
    <property type="entry name" value="DDHD"/>
    <property type="match status" value="1"/>
</dbReference>
<keyword evidence="4" id="KW-0597">Phosphoprotein</keyword>
<feature type="compositionally biased region" description="Basic and acidic residues" evidence="6">
    <location>
        <begin position="608"/>
        <end position="625"/>
    </location>
</feature>
<keyword evidence="5" id="KW-0106">Calcium</keyword>